<keyword evidence="3" id="KW-1185">Reference proteome</keyword>
<evidence type="ECO:0000313" key="3">
    <source>
        <dbReference type="Proteomes" id="UP000054342"/>
    </source>
</evidence>
<proteinExistence type="predicted"/>
<evidence type="ECO:0000313" key="2">
    <source>
        <dbReference type="EMBL" id="KIW59626.1"/>
    </source>
</evidence>
<name>A0A0D2C457_9EURO</name>
<reference evidence="2 3" key="1">
    <citation type="submission" date="2015-01" db="EMBL/GenBank/DDBJ databases">
        <title>The Genome Sequence of Exophiala xenobiotica CBS118157.</title>
        <authorList>
            <consortium name="The Broad Institute Genomics Platform"/>
            <person name="Cuomo C."/>
            <person name="de Hoog S."/>
            <person name="Gorbushina A."/>
            <person name="Stielow B."/>
            <person name="Teixiera M."/>
            <person name="Abouelleil A."/>
            <person name="Chapman S.B."/>
            <person name="Priest M."/>
            <person name="Young S.K."/>
            <person name="Wortman J."/>
            <person name="Nusbaum C."/>
            <person name="Birren B."/>
        </authorList>
    </citation>
    <scope>NUCLEOTIDE SEQUENCE [LARGE SCALE GENOMIC DNA]</scope>
    <source>
        <strain evidence="2 3">CBS 118157</strain>
    </source>
</reference>
<sequence>MSLPDSITISTAVVVEDEANPKVHVASGCEPHRIPPDSPEPCPFRLFKIDGFATDSTLDLTLLEGEPCHNVKEHAALSYAWEGQTRDRIVYCNGHQALITESLRAFLTVLLEKYGPNNFYWADQLCISQAGSSDKERQIPLMDTYFSQAQEILIWLGPSTTLTDLCFDMMTDVVKILHKPIINPDSYIDRHFLGALGCRPEVEDRFWHGVSELCNRVWWHRVWTTQEFILAKRADFYCGSRSGNVKELLEAIIEANDKRPILALMDIEFSVMLNVLPLGLLGEFQPRSLGLGLPVELPIWWLMQLARGKKSSQEVDKVFGLLSICRTAARDNLKVRYQGRGYWTTWIRWAHYGLQEDRGWRLLISDPWLRHQHLPSWCPNLNSPHSTTEVLYWHFQAGDPTEVKDESSQWPFPLAVTIDEKGLICNGLLVDTVKEVTRLQIGENVDGGEQYGPRDVDEPRRYQASNLVPYLQRAWVLAHKPSDKTERAFTDYLRTITNDRIRDPDQTRPTDAELGQAFQALMNDGEGTEKEKQIRTRGIIGQIELSCRGKSFLTTEDGMMGIGPLDIEAGDLVCIFPKVKVPLIVRRANKDVQGKSIQPIQLEAGKEHIGCMFLGPAFVQGIMYGEAFELCEERGVQDQFFTII</sequence>
<dbReference type="AlphaFoldDB" id="A0A0D2C457"/>
<accession>A0A0D2C457</accession>
<dbReference type="Proteomes" id="UP000054342">
    <property type="component" value="Unassembled WGS sequence"/>
</dbReference>
<dbReference type="STRING" id="348802.A0A0D2C457"/>
<evidence type="ECO:0000259" key="1">
    <source>
        <dbReference type="Pfam" id="PF06985"/>
    </source>
</evidence>
<dbReference type="RefSeq" id="XP_013320210.1">
    <property type="nucleotide sequence ID" value="XM_013464756.1"/>
</dbReference>
<dbReference type="OrthoDB" id="3557394at2759"/>
<gene>
    <name evidence="2" type="ORF">PV05_04063</name>
</gene>
<dbReference type="GeneID" id="25325971"/>
<dbReference type="HOGENOM" id="CLU_004184_7_4_1"/>
<dbReference type="PANTHER" id="PTHR24148:SF73">
    <property type="entry name" value="HET DOMAIN PROTEIN (AFU_ORTHOLOGUE AFUA_8G01020)"/>
    <property type="match status" value="1"/>
</dbReference>
<dbReference type="InterPro" id="IPR010730">
    <property type="entry name" value="HET"/>
</dbReference>
<feature type="domain" description="Heterokaryon incompatibility" evidence="1">
    <location>
        <begin position="75"/>
        <end position="227"/>
    </location>
</feature>
<dbReference type="PANTHER" id="PTHR24148">
    <property type="entry name" value="ANKYRIN REPEAT DOMAIN-CONTAINING PROTEIN 39 HOMOLOG-RELATED"/>
    <property type="match status" value="1"/>
</dbReference>
<protein>
    <recommendedName>
        <fullName evidence="1">Heterokaryon incompatibility domain-containing protein</fullName>
    </recommendedName>
</protein>
<dbReference type="Pfam" id="PF06985">
    <property type="entry name" value="HET"/>
    <property type="match status" value="1"/>
</dbReference>
<dbReference type="InterPro" id="IPR052895">
    <property type="entry name" value="HetReg/Transcr_Mod"/>
</dbReference>
<dbReference type="EMBL" id="KN847318">
    <property type="protein sequence ID" value="KIW59626.1"/>
    <property type="molecule type" value="Genomic_DNA"/>
</dbReference>
<organism evidence="2 3">
    <name type="scientific">Exophiala xenobiotica</name>
    <dbReference type="NCBI Taxonomy" id="348802"/>
    <lineage>
        <taxon>Eukaryota</taxon>
        <taxon>Fungi</taxon>
        <taxon>Dikarya</taxon>
        <taxon>Ascomycota</taxon>
        <taxon>Pezizomycotina</taxon>
        <taxon>Eurotiomycetes</taxon>
        <taxon>Chaetothyriomycetidae</taxon>
        <taxon>Chaetothyriales</taxon>
        <taxon>Herpotrichiellaceae</taxon>
        <taxon>Exophiala</taxon>
    </lineage>
</organism>